<dbReference type="EMBL" id="JASBWV010000001">
    <property type="protein sequence ID" value="KAJ9127846.1"/>
    <property type="molecule type" value="Genomic_DNA"/>
</dbReference>
<protein>
    <submittedName>
        <fullName evidence="1">Uncharacterized protein</fullName>
    </submittedName>
</protein>
<dbReference type="Proteomes" id="UP001234202">
    <property type="component" value="Unassembled WGS sequence"/>
</dbReference>
<reference evidence="1" key="1">
    <citation type="submission" date="2023-04" db="EMBL/GenBank/DDBJ databases">
        <title>Draft Genome sequencing of Naganishia species isolated from polar environments using Oxford Nanopore Technology.</title>
        <authorList>
            <person name="Leo P."/>
            <person name="Venkateswaran K."/>
        </authorList>
    </citation>
    <scope>NUCLEOTIDE SEQUENCE</scope>
    <source>
        <strain evidence="1">DBVPG 5303</strain>
    </source>
</reference>
<proteinExistence type="predicted"/>
<sequence>MASSTAYKREERAMAPYRRDGAASETALQMNGKTEFDVLKENLRFIREDEDPKDVTYEERIARAYESKLFKEYALIDLKHYKTRQIALRWRTAEEVIAFIGERTCRDDVRAGN</sequence>
<evidence type="ECO:0000313" key="2">
    <source>
        <dbReference type="Proteomes" id="UP001234202"/>
    </source>
</evidence>
<gene>
    <name evidence="1" type="ORF">QFC24_000130</name>
</gene>
<name>A0ACC2XWS3_9TREE</name>
<evidence type="ECO:0000313" key="1">
    <source>
        <dbReference type="EMBL" id="KAJ9127846.1"/>
    </source>
</evidence>
<comment type="caution">
    <text evidence="1">The sequence shown here is derived from an EMBL/GenBank/DDBJ whole genome shotgun (WGS) entry which is preliminary data.</text>
</comment>
<organism evidence="1 2">
    <name type="scientific">Naganishia onofrii</name>
    <dbReference type="NCBI Taxonomy" id="1851511"/>
    <lineage>
        <taxon>Eukaryota</taxon>
        <taxon>Fungi</taxon>
        <taxon>Dikarya</taxon>
        <taxon>Basidiomycota</taxon>
        <taxon>Agaricomycotina</taxon>
        <taxon>Tremellomycetes</taxon>
        <taxon>Filobasidiales</taxon>
        <taxon>Filobasidiaceae</taxon>
        <taxon>Naganishia</taxon>
    </lineage>
</organism>
<keyword evidence="2" id="KW-1185">Reference proteome</keyword>
<accession>A0ACC2XWS3</accession>